<dbReference type="Gene3D" id="2.130.10.30">
    <property type="entry name" value="Regulator of chromosome condensation 1/beta-lactamase-inhibitor protein II"/>
    <property type="match status" value="1"/>
</dbReference>
<name>A0AAV4AAF7_9GAST</name>
<evidence type="ECO:0000313" key="4">
    <source>
        <dbReference type="Proteomes" id="UP000735302"/>
    </source>
</evidence>
<dbReference type="EMBL" id="BLXT01003737">
    <property type="protein sequence ID" value="GFO04207.1"/>
    <property type="molecule type" value="Genomic_DNA"/>
</dbReference>
<dbReference type="InterPro" id="IPR009091">
    <property type="entry name" value="RCC1/BLIP-II"/>
</dbReference>
<accession>A0AAV4AAF7</accession>
<reference evidence="3 4" key="1">
    <citation type="journal article" date="2021" name="Elife">
        <title>Chloroplast acquisition without the gene transfer in kleptoplastic sea slugs, Plakobranchus ocellatus.</title>
        <authorList>
            <person name="Maeda T."/>
            <person name="Takahashi S."/>
            <person name="Yoshida T."/>
            <person name="Shimamura S."/>
            <person name="Takaki Y."/>
            <person name="Nagai Y."/>
            <person name="Toyoda A."/>
            <person name="Suzuki Y."/>
            <person name="Arimoto A."/>
            <person name="Ishii H."/>
            <person name="Satoh N."/>
            <person name="Nishiyama T."/>
            <person name="Hasebe M."/>
            <person name="Maruyama T."/>
            <person name="Minagawa J."/>
            <person name="Obokata J."/>
            <person name="Shigenobu S."/>
        </authorList>
    </citation>
    <scope>NUCLEOTIDE SEQUENCE [LARGE SCALE GENOMIC DNA]</scope>
</reference>
<evidence type="ECO:0000313" key="3">
    <source>
        <dbReference type="EMBL" id="GFO04207.1"/>
    </source>
</evidence>
<proteinExistence type="predicted"/>
<organism evidence="3 4">
    <name type="scientific">Plakobranchus ocellatus</name>
    <dbReference type="NCBI Taxonomy" id="259542"/>
    <lineage>
        <taxon>Eukaryota</taxon>
        <taxon>Metazoa</taxon>
        <taxon>Spiralia</taxon>
        <taxon>Lophotrochozoa</taxon>
        <taxon>Mollusca</taxon>
        <taxon>Gastropoda</taxon>
        <taxon>Heterobranchia</taxon>
        <taxon>Euthyneura</taxon>
        <taxon>Panpulmonata</taxon>
        <taxon>Sacoglossa</taxon>
        <taxon>Placobranchoidea</taxon>
        <taxon>Plakobranchidae</taxon>
        <taxon>Plakobranchus</taxon>
    </lineage>
</organism>
<feature type="repeat" description="RCC1" evidence="1">
    <location>
        <begin position="57"/>
        <end position="111"/>
    </location>
</feature>
<protein>
    <submittedName>
        <fullName evidence="3">Uncharacterized protein</fullName>
    </submittedName>
</protein>
<sequence length="117" mass="12225">MGVCGGEESGGAGGRVWSRAEGVEQRGGCGAEGRVWSRGKGVEQREGYEGQESSQGHSLICWGCTEFGQHGHDDQSEDIGYLDGSMLHPALTDSVVAVGCGSSHTVVLTGELTRMLL</sequence>
<evidence type="ECO:0000256" key="1">
    <source>
        <dbReference type="PROSITE-ProRule" id="PRU00235"/>
    </source>
</evidence>
<dbReference type="Proteomes" id="UP000735302">
    <property type="component" value="Unassembled WGS sequence"/>
</dbReference>
<dbReference type="InterPro" id="IPR000408">
    <property type="entry name" value="Reg_chr_condens"/>
</dbReference>
<feature type="compositionally biased region" description="Gly residues" evidence="2">
    <location>
        <begin position="1"/>
        <end position="14"/>
    </location>
</feature>
<dbReference type="PROSITE" id="PS50012">
    <property type="entry name" value="RCC1_3"/>
    <property type="match status" value="1"/>
</dbReference>
<dbReference type="PROSITE" id="PS00626">
    <property type="entry name" value="RCC1_2"/>
    <property type="match status" value="1"/>
</dbReference>
<comment type="caution">
    <text evidence="3">The sequence shown here is derived from an EMBL/GenBank/DDBJ whole genome shotgun (WGS) entry which is preliminary data.</text>
</comment>
<dbReference type="AlphaFoldDB" id="A0AAV4AAF7"/>
<evidence type="ECO:0000256" key="2">
    <source>
        <dbReference type="SAM" id="MobiDB-lite"/>
    </source>
</evidence>
<gene>
    <name evidence="3" type="ORF">PoB_003071200</name>
</gene>
<keyword evidence="4" id="KW-1185">Reference proteome</keyword>
<dbReference type="SUPFAM" id="SSF50985">
    <property type="entry name" value="RCC1/BLIP-II"/>
    <property type="match status" value="1"/>
</dbReference>
<feature type="region of interest" description="Disordered" evidence="2">
    <location>
        <begin position="1"/>
        <end position="55"/>
    </location>
</feature>